<keyword evidence="3" id="KW-1185">Reference proteome</keyword>
<accession>A0ABN9TCR3</accession>
<feature type="region of interest" description="Disordered" evidence="1">
    <location>
        <begin position="82"/>
        <end position="234"/>
    </location>
</feature>
<feature type="compositionally biased region" description="Basic residues" evidence="1">
    <location>
        <begin position="82"/>
        <end position="92"/>
    </location>
</feature>
<evidence type="ECO:0000256" key="1">
    <source>
        <dbReference type="SAM" id="MobiDB-lite"/>
    </source>
</evidence>
<evidence type="ECO:0000313" key="3">
    <source>
        <dbReference type="Proteomes" id="UP001189429"/>
    </source>
</evidence>
<dbReference type="Proteomes" id="UP001189429">
    <property type="component" value="Unassembled WGS sequence"/>
</dbReference>
<comment type="caution">
    <text evidence="2">The sequence shown here is derived from an EMBL/GenBank/DDBJ whole genome shotgun (WGS) entry which is preliminary data.</text>
</comment>
<gene>
    <name evidence="2" type="ORF">PCOR1329_LOCUS37741</name>
</gene>
<feature type="compositionally biased region" description="Low complexity" evidence="1">
    <location>
        <begin position="146"/>
        <end position="158"/>
    </location>
</feature>
<proteinExistence type="predicted"/>
<evidence type="ECO:0000313" key="2">
    <source>
        <dbReference type="EMBL" id="CAK0843372.1"/>
    </source>
</evidence>
<organism evidence="2 3">
    <name type="scientific">Prorocentrum cordatum</name>
    <dbReference type="NCBI Taxonomy" id="2364126"/>
    <lineage>
        <taxon>Eukaryota</taxon>
        <taxon>Sar</taxon>
        <taxon>Alveolata</taxon>
        <taxon>Dinophyceae</taxon>
        <taxon>Prorocentrales</taxon>
        <taxon>Prorocentraceae</taxon>
        <taxon>Prorocentrum</taxon>
    </lineage>
</organism>
<reference evidence="2" key="1">
    <citation type="submission" date="2023-10" db="EMBL/GenBank/DDBJ databases">
        <authorList>
            <person name="Chen Y."/>
            <person name="Shah S."/>
            <person name="Dougan E. K."/>
            <person name="Thang M."/>
            <person name="Chan C."/>
        </authorList>
    </citation>
    <scope>NUCLEOTIDE SEQUENCE [LARGE SCALE GENOMIC DNA]</scope>
</reference>
<name>A0ABN9TCR3_9DINO</name>
<sequence length="234" mass="23298">MSVDGAALLAAAVRAACQAKAPRRTVQAVAAAVTGVLVRPMAEAVPRQRSEVPAGVHGAPVPAPAEDPAVLVDTLRAARRAQRARKKVRRREAKQAASLRADGLAGSVDSRPRAAVPTIGGAAGRGAESWGDSAERPAQAPPGPPAGDAAPGVPAEGPLVRPVSLADPSSEPPGIQAASVPSVTSAHTFGPSEIDDTDMAPRAASAGKGRAAPYAASRGKSGRHGKGPPAPPGR</sequence>
<dbReference type="EMBL" id="CAUYUJ010014574">
    <property type="protein sequence ID" value="CAK0843372.1"/>
    <property type="molecule type" value="Genomic_DNA"/>
</dbReference>
<protein>
    <submittedName>
        <fullName evidence="2">Uncharacterized protein</fullName>
    </submittedName>
</protein>